<dbReference type="GO" id="GO:0009244">
    <property type="term" value="P:lipopolysaccharide core region biosynthetic process"/>
    <property type="evidence" value="ECO:0007669"/>
    <property type="project" value="TreeGrafter"/>
</dbReference>
<comment type="caution">
    <text evidence="3">The sequence shown here is derived from an EMBL/GenBank/DDBJ whole genome shotgun (WGS) entry which is preliminary data.</text>
</comment>
<accession>A0A512IDE3</accession>
<evidence type="ECO:0000256" key="1">
    <source>
        <dbReference type="ARBA" id="ARBA00022676"/>
    </source>
</evidence>
<dbReference type="CDD" id="cd03789">
    <property type="entry name" value="GT9_LPS_heptosyltransferase"/>
    <property type="match status" value="1"/>
</dbReference>
<dbReference type="AlphaFoldDB" id="A0A512IDE3"/>
<reference evidence="3 4" key="1">
    <citation type="submission" date="2019-07" db="EMBL/GenBank/DDBJ databases">
        <title>Whole genome shotgun sequence of Kocuria turfanensis NBRC 107627.</title>
        <authorList>
            <person name="Hosoyama A."/>
            <person name="Uohara A."/>
            <person name="Ohji S."/>
            <person name="Ichikawa N."/>
        </authorList>
    </citation>
    <scope>NUCLEOTIDE SEQUENCE [LARGE SCALE GENOMIC DNA]</scope>
    <source>
        <strain evidence="3 4">NBRC 107627</strain>
    </source>
</reference>
<dbReference type="SUPFAM" id="SSF53756">
    <property type="entry name" value="UDP-Glycosyltransferase/glycogen phosphorylase"/>
    <property type="match status" value="1"/>
</dbReference>
<dbReference type="PANTHER" id="PTHR30160:SF1">
    <property type="entry name" value="LIPOPOLYSACCHARIDE 1,2-N-ACETYLGLUCOSAMINETRANSFERASE-RELATED"/>
    <property type="match status" value="1"/>
</dbReference>
<evidence type="ECO:0000313" key="3">
    <source>
        <dbReference type="EMBL" id="GEO95725.1"/>
    </source>
</evidence>
<dbReference type="Gene3D" id="3.40.50.2000">
    <property type="entry name" value="Glycogen Phosphorylase B"/>
    <property type="match status" value="2"/>
</dbReference>
<organism evidence="3 4">
    <name type="scientific">Kocuria turfanensis</name>
    <dbReference type="NCBI Taxonomy" id="388357"/>
    <lineage>
        <taxon>Bacteria</taxon>
        <taxon>Bacillati</taxon>
        <taxon>Actinomycetota</taxon>
        <taxon>Actinomycetes</taxon>
        <taxon>Micrococcales</taxon>
        <taxon>Micrococcaceae</taxon>
        <taxon>Kocuria</taxon>
    </lineage>
</organism>
<dbReference type="Pfam" id="PF01075">
    <property type="entry name" value="Glyco_transf_9"/>
    <property type="match status" value="1"/>
</dbReference>
<dbReference type="GO" id="GO:0008713">
    <property type="term" value="F:ADP-heptose-lipopolysaccharide heptosyltransferase activity"/>
    <property type="evidence" value="ECO:0007669"/>
    <property type="project" value="TreeGrafter"/>
</dbReference>
<dbReference type="RefSeq" id="WP_062733729.1">
    <property type="nucleotide sequence ID" value="NZ_BJZS01000049.1"/>
</dbReference>
<sequence length="369" mass="36948">MGRILAVRLDSDGDVLLTGPALRALARTGSPVDLLASPSGAAAARLLPDVAQVLEHSAPWSGFRPPPVDPEATLGLVGELAARGYDLAVIFTSFHQSPLPMALLARLAGIPRVVATSEDYPGSLLDVRHRRADPPGGGHEVEAAVELAVAAGAPPATGDELRLAVRRPLPPLPPELADAVPGGGYVVLHPGASVPSRGLTPEHAGSLAAGLAAAGHTVVLTGGPGERELTAATRAAALRTAPEGAVLDLAGRTDLSGLAAVLDAAACVVVGNTGPAHLAAAVGTPVVSLFSPVVPPERWAPYGVPVVLLGDQTAPCRGSRARDCPVPGHPCLSEVPPAAVLAAVEDLTRRPAGAPAPVPAPEGGPRCAS</sequence>
<evidence type="ECO:0000313" key="4">
    <source>
        <dbReference type="Proteomes" id="UP000321103"/>
    </source>
</evidence>
<dbReference type="Proteomes" id="UP000321103">
    <property type="component" value="Unassembled WGS sequence"/>
</dbReference>
<proteinExistence type="predicted"/>
<evidence type="ECO:0000256" key="2">
    <source>
        <dbReference type="ARBA" id="ARBA00022679"/>
    </source>
</evidence>
<keyword evidence="4" id="KW-1185">Reference proteome</keyword>
<dbReference type="GO" id="GO:0005829">
    <property type="term" value="C:cytosol"/>
    <property type="evidence" value="ECO:0007669"/>
    <property type="project" value="TreeGrafter"/>
</dbReference>
<keyword evidence="2 3" id="KW-0808">Transferase</keyword>
<dbReference type="PANTHER" id="PTHR30160">
    <property type="entry name" value="TETRAACYLDISACCHARIDE 4'-KINASE-RELATED"/>
    <property type="match status" value="1"/>
</dbReference>
<name>A0A512IDE3_9MICC</name>
<dbReference type="EMBL" id="BJZS01000049">
    <property type="protein sequence ID" value="GEO95725.1"/>
    <property type="molecule type" value="Genomic_DNA"/>
</dbReference>
<dbReference type="InterPro" id="IPR051199">
    <property type="entry name" value="LPS_LOS_Heptosyltrfase"/>
</dbReference>
<dbReference type="InterPro" id="IPR002201">
    <property type="entry name" value="Glyco_trans_9"/>
</dbReference>
<dbReference type="STRING" id="388357.GCA_001580365_00286"/>
<gene>
    <name evidence="3" type="ORF">KTU01_18480</name>
</gene>
<protein>
    <submittedName>
        <fullName evidence="3">Glycosyl transferase</fullName>
    </submittedName>
</protein>
<keyword evidence="1" id="KW-0328">Glycosyltransferase</keyword>